<accession>A0AA88KSJ8</accession>
<dbReference type="Pfam" id="PF13927">
    <property type="entry name" value="Ig_3"/>
    <property type="match status" value="1"/>
</dbReference>
<dbReference type="EMBL" id="JAVRJZ010000021">
    <property type="protein sequence ID" value="KAK2704833.1"/>
    <property type="molecule type" value="Genomic_DNA"/>
</dbReference>
<organism evidence="10 11">
    <name type="scientific">Artemia franciscana</name>
    <name type="common">Brine shrimp</name>
    <name type="synonym">Artemia sanfranciscana</name>
    <dbReference type="NCBI Taxonomy" id="6661"/>
    <lineage>
        <taxon>Eukaryota</taxon>
        <taxon>Metazoa</taxon>
        <taxon>Ecdysozoa</taxon>
        <taxon>Arthropoda</taxon>
        <taxon>Crustacea</taxon>
        <taxon>Branchiopoda</taxon>
        <taxon>Anostraca</taxon>
        <taxon>Artemiidae</taxon>
        <taxon>Artemia</taxon>
    </lineage>
</organism>
<keyword evidence="7" id="KW-0325">Glycoprotein</keyword>
<dbReference type="InterPro" id="IPR051170">
    <property type="entry name" value="Neural/epithelial_adhesion"/>
</dbReference>
<keyword evidence="8" id="KW-0393">Immunoglobulin domain</keyword>
<comment type="subcellular location">
    <subcellularLocation>
        <location evidence="1">Cell membrane</location>
    </subcellularLocation>
</comment>
<dbReference type="InterPro" id="IPR013098">
    <property type="entry name" value="Ig_I-set"/>
</dbReference>
<evidence type="ECO:0000256" key="3">
    <source>
        <dbReference type="ARBA" id="ARBA00022729"/>
    </source>
</evidence>
<dbReference type="Pfam" id="PF07679">
    <property type="entry name" value="I-set"/>
    <property type="match status" value="1"/>
</dbReference>
<evidence type="ECO:0000256" key="1">
    <source>
        <dbReference type="ARBA" id="ARBA00004236"/>
    </source>
</evidence>
<dbReference type="InterPro" id="IPR003599">
    <property type="entry name" value="Ig_sub"/>
</dbReference>
<evidence type="ECO:0000256" key="6">
    <source>
        <dbReference type="ARBA" id="ARBA00023157"/>
    </source>
</evidence>
<dbReference type="Gene3D" id="2.60.40.10">
    <property type="entry name" value="Immunoglobulins"/>
    <property type="match status" value="3"/>
</dbReference>
<evidence type="ECO:0000256" key="4">
    <source>
        <dbReference type="ARBA" id="ARBA00022737"/>
    </source>
</evidence>
<feature type="domain" description="Ig-like" evidence="9">
    <location>
        <begin position="177"/>
        <end position="270"/>
    </location>
</feature>
<proteinExistence type="predicted"/>
<feature type="domain" description="Ig-like" evidence="9">
    <location>
        <begin position="82"/>
        <end position="166"/>
    </location>
</feature>
<name>A0AA88KSJ8_ARTSF</name>
<sequence length="485" mass="54629">MPTLWADLSKVAWLRVDTQTILTIADSVITRNSRIQVSHDEEQTWTLRIKEVKQRDAGTYMCQINTEPMRKRIAVLSVVVPPDILDYLSSSDTIADEGADVSLRCAAAGDPKPTISWKREDGSTFFIENRDTFIVDGSVLNITRISRLHMGNYLCIASNGVPPSVSKKIAVKVEFPPTVWVTNQRYRAPLGSEINIDCVCESFPRGLHYWVREDAEVIVQGPRFQLEISENSYRTINRLTIKHIQMDDFGPLKCICKNPIGVSEAAITITKLESALWSEKRQILADTAEEQTGFVDLVEEGAKAESEFSKVQLETCVSDSTENFHLMQSLVLDEIDVEIFNEITPAMVITNQDTEPADLPTTFAEMPVVEHLTTKITVCKKIFVITLGLKTDGLTTELCKKIKSGIVCQNVCENRGERATQHKISVEIREKVTSHINSFKPCTPHYRRKTAPDVKYLPSSLTIQFMFDDFVKKNPDFAISVESYI</sequence>
<keyword evidence="5" id="KW-0472">Membrane</keyword>
<keyword evidence="4" id="KW-0677">Repeat</keyword>
<evidence type="ECO:0000313" key="11">
    <source>
        <dbReference type="Proteomes" id="UP001187531"/>
    </source>
</evidence>
<keyword evidence="3" id="KW-0732">Signal</keyword>
<dbReference type="SUPFAM" id="SSF48726">
    <property type="entry name" value="Immunoglobulin"/>
    <property type="match status" value="3"/>
</dbReference>
<evidence type="ECO:0000256" key="7">
    <source>
        <dbReference type="ARBA" id="ARBA00023180"/>
    </source>
</evidence>
<evidence type="ECO:0000256" key="5">
    <source>
        <dbReference type="ARBA" id="ARBA00023136"/>
    </source>
</evidence>
<protein>
    <recommendedName>
        <fullName evidence="9">Ig-like domain-containing protein</fullName>
    </recommendedName>
</protein>
<evidence type="ECO:0000259" key="9">
    <source>
        <dbReference type="PROSITE" id="PS50835"/>
    </source>
</evidence>
<evidence type="ECO:0000313" key="10">
    <source>
        <dbReference type="EMBL" id="KAK2704833.1"/>
    </source>
</evidence>
<dbReference type="InterPro" id="IPR013783">
    <property type="entry name" value="Ig-like_fold"/>
</dbReference>
<dbReference type="GO" id="GO:0043005">
    <property type="term" value="C:neuron projection"/>
    <property type="evidence" value="ECO:0007669"/>
    <property type="project" value="TreeGrafter"/>
</dbReference>
<dbReference type="FunFam" id="2.60.40.10:FF:000328">
    <property type="entry name" value="CLUMA_CG000981, isoform A"/>
    <property type="match status" value="1"/>
</dbReference>
<reference evidence="10" key="1">
    <citation type="submission" date="2023-07" db="EMBL/GenBank/DDBJ databases">
        <title>Chromosome-level genome assembly of Artemia franciscana.</title>
        <authorList>
            <person name="Jo E."/>
        </authorList>
    </citation>
    <scope>NUCLEOTIDE SEQUENCE</scope>
    <source>
        <tissue evidence="10">Whole body</tissue>
    </source>
</reference>
<dbReference type="InterPro" id="IPR007110">
    <property type="entry name" value="Ig-like_dom"/>
</dbReference>
<keyword evidence="2" id="KW-1003">Cell membrane</keyword>
<dbReference type="InterPro" id="IPR036179">
    <property type="entry name" value="Ig-like_dom_sf"/>
</dbReference>
<comment type="caution">
    <text evidence="10">The sequence shown here is derived from an EMBL/GenBank/DDBJ whole genome shotgun (WGS) entry which is preliminary data.</text>
</comment>
<dbReference type="PROSITE" id="PS50835">
    <property type="entry name" value="IG_LIKE"/>
    <property type="match status" value="2"/>
</dbReference>
<dbReference type="SMART" id="SM00408">
    <property type="entry name" value="IGc2"/>
    <property type="match status" value="2"/>
</dbReference>
<gene>
    <name evidence="10" type="ORF">QYM36_017022</name>
</gene>
<evidence type="ECO:0000256" key="8">
    <source>
        <dbReference type="ARBA" id="ARBA00023319"/>
    </source>
</evidence>
<dbReference type="SMART" id="SM00409">
    <property type="entry name" value="IG"/>
    <property type="match status" value="3"/>
</dbReference>
<dbReference type="PANTHER" id="PTHR12231">
    <property type="entry name" value="CTX-RELATED TYPE I TRANSMEMBRANE PROTEIN"/>
    <property type="match status" value="1"/>
</dbReference>
<dbReference type="Proteomes" id="UP001187531">
    <property type="component" value="Unassembled WGS sequence"/>
</dbReference>
<evidence type="ECO:0000256" key="2">
    <source>
        <dbReference type="ARBA" id="ARBA00022475"/>
    </source>
</evidence>
<dbReference type="GO" id="GO:0005886">
    <property type="term" value="C:plasma membrane"/>
    <property type="evidence" value="ECO:0007669"/>
    <property type="project" value="UniProtKB-SubCell"/>
</dbReference>
<dbReference type="AlphaFoldDB" id="A0AA88KSJ8"/>
<keyword evidence="11" id="KW-1185">Reference proteome</keyword>
<dbReference type="InterPro" id="IPR003598">
    <property type="entry name" value="Ig_sub2"/>
</dbReference>
<keyword evidence="6" id="KW-1015">Disulfide bond</keyword>
<dbReference type="PANTHER" id="PTHR12231:SF253">
    <property type="entry name" value="DPR-INTERACTING PROTEIN ETA, ISOFORM B-RELATED"/>
    <property type="match status" value="1"/>
</dbReference>